<dbReference type="OrthoDB" id="194468at2759"/>
<comment type="catalytic activity">
    <reaction evidence="7">
        <text>guanine + H2O + H(+) = xanthine + NH4(+)</text>
        <dbReference type="Rhea" id="RHEA:14665"/>
        <dbReference type="ChEBI" id="CHEBI:15377"/>
        <dbReference type="ChEBI" id="CHEBI:15378"/>
        <dbReference type="ChEBI" id="CHEBI:16235"/>
        <dbReference type="ChEBI" id="CHEBI:17712"/>
        <dbReference type="ChEBI" id="CHEBI:28938"/>
        <dbReference type="EC" id="3.5.4.3"/>
    </reaction>
</comment>
<dbReference type="SUPFAM" id="SSF51338">
    <property type="entry name" value="Composite domain of metallo-dependent hydrolases"/>
    <property type="match status" value="1"/>
</dbReference>
<dbReference type="VEuPathDB" id="TriTrypDB:C3747_47g42"/>
<proteinExistence type="inferred from homology"/>
<dbReference type="Gene3D" id="2.30.40.10">
    <property type="entry name" value="Urease, subunit C, domain 1"/>
    <property type="match status" value="1"/>
</dbReference>
<dbReference type="VEuPathDB" id="TriTrypDB:TcCL_NonESM06101"/>
<name>A0A2V2VRM7_TRYCR</name>
<dbReference type="InterPro" id="IPR006680">
    <property type="entry name" value="Amidohydro-rel"/>
</dbReference>
<dbReference type="VEuPathDB" id="TriTrypDB:TcG_09485"/>
<comment type="cofactor">
    <cofactor evidence="7">
        <name>Zn(2+)</name>
        <dbReference type="ChEBI" id="CHEBI:29105"/>
    </cofactor>
    <text evidence="7">Binds 1 zinc ion per subunit.</text>
</comment>
<comment type="function">
    <text evidence="7">Catalyzes the hydrolytic deamination of guanine, producing xanthine and ammonia.</text>
</comment>
<evidence type="ECO:0000313" key="9">
    <source>
        <dbReference type="EMBL" id="PWU99045.1"/>
    </source>
</evidence>
<dbReference type="Proteomes" id="UP000246121">
    <property type="component" value="Unassembled WGS sequence"/>
</dbReference>
<evidence type="ECO:0000256" key="4">
    <source>
        <dbReference type="ARBA" id="ARBA00022723"/>
    </source>
</evidence>
<dbReference type="InterPro" id="IPR032466">
    <property type="entry name" value="Metal_Hydrolase"/>
</dbReference>
<dbReference type="VEuPathDB" id="TriTrypDB:TcCLB.504431.100"/>
<dbReference type="InterPro" id="IPR011059">
    <property type="entry name" value="Metal-dep_hydrolase_composite"/>
</dbReference>
<feature type="domain" description="Amidohydrolase-related" evidence="8">
    <location>
        <begin position="66"/>
        <end position="449"/>
    </location>
</feature>
<accession>A0A2V2VRM7</accession>
<keyword evidence="5 7" id="KW-0378">Hydrolase</keyword>
<evidence type="ECO:0000259" key="8">
    <source>
        <dbReference type="Pfam" id="PF01979"/>
    </source>
</evidence>
<dbReference type="VEuPathDB" id="TriTrypDB:TcBrA4_0128270"/>
<evidence type="ECO:0000256" key="6">
    <source>
        <dbReference type="ARBA" id="ARBA00022833"/>
    </source>
</evidence>
<protein>
    <recommendedName>
        <fullName evidence="3 7">Guanine deaminase</fullName>
        <shortName evidence="7">Guanase</shortName>
        <ecNumber evidence="3 7">3.5.4.3</ecNumber>
    </recommendedName>
    <alternativeName>
        <fullName evidence="7">Guanine aminohydrolase</fullName>
    </alternativeName>
</protein>
<dbReference type="Pfam" id="PF01979">
    <property type="entry name" value="Amidohydro_1"/>
    <property type="match status" value="1"/>
</dbReference>
<evidence type="ECO:0000256" key="3">
    <source>
        <dbReference type="ARBA" id="ARBA00012781"/>
    </source>
</evidence>
<dbReference type="PANTHER" id="PTHR11271:SF6">
    <property type="entry name" value="GUANINE DEAMINASE"/>
    <property type="match status" value="1"/>
</dbReference>
<keyword evidence="6 7" id="KW-0862">Zinc</keyword>
<dbReference type="AlphaFoldDB" id="A0A2V2VRM7"/>
<dbReference type="VEuPathDB" id="TriTrypDB:ECC02_005470"/>
<dbReference type="VEuPathDB" id="TriTrypDB:TCSYLVIO_007737"/>
<evidence type="ECO:0000256" key="7">
    <source>
        <dbReference type="RuleBase" id="RU366009"/>
    </source>
</evidence>
<dbReference type="EC" id="3.5.4.3" evidence="3 7"/>
<dbReference type="InterPro" id="IPR014311">
    <property type="entry name" value="Guanine_deaminase"/>
</dbReference>
<dbReference type="VEuPathDB" id="TriTrypDB:TCDM_04261"/>
<dbReference type="GO" id="GO:0008892">
    <property type="term" value="F:guanine deaminase activity"/>
    <property type="evidence" value="ECO:0007669"/>
    <property type="project" value="UniProtKB-UniRule"/>
</dbReference>
<dbReference type="Gene3D" id="3.20.20.140">
    <property type="entry name" value="Metal-dependent hydrolases"/>
    <property type="match status" value="1"/>
</dbReference>
<dbReference type="InterPro" id="IPR051607">
    <property type="entry name" value="Metallo-dep_hydrolases"/>
</dbReference>
<dbReference type="EMBL" id="PRFA01000010">
    <property type="protein sequence ID" value="PWU99045.1"/>
    <property type="molecule type" value="Genomic_DNA"/>
</dbReference>
<gene>
    <name evidence="9" type="ORF">C4B63_10g404</name>
</gene>
<dbReference type="GO" id="GO:0006147">
    <property type="term" value="P:guanine catabolic process"/>
    <property type="evidence" value="ECO:0007669"/>
    <property type="project" value="UniProtKB-UniRule"/>
</dbReference>
<dbReference type="NCBIfam" id="TIGR02967">
    <property type="entry name" value="guan_deamin"/>
    <property type="match status" value="1"/>
</dbReference>
<comment type="similarity">
    <text evidence="2 7">Belongs to the metallo-dependent hydrolases superfamily. ATZ/TRZ family.</text>
</comment>
<sequence>MTVFCGTAFHVPERHKLEVLQDVLIVVSDTEGIIERILRPPDCDYHKVKEEAREAGNLVTLRPRQYLIPGLIDLHVHAPQWPQAGKALHLPLEEWLQENTFPLEAKYKDVKFAEEVYNSLVETLLANGTTTAAYYATIHVESSLELARICLQKGQRAVIGCVAMDIPGACPDFYRDKSAVDSIDKTAVFVEAVKALKGNERALVLPSVCPRFIPTCSTESLRGLGELVKKYNCHVQTHCSESDWEHNHVIERFKKHDAFALDGFGLVTRHTILAHSNFLSTEDMDLVLSRGAAVAHCPLSNFYFSNAVFPLKKALDKNLHVGLGTDVSGGNSSSILDNCRYAVAASRALEDGVDPNKDAKERSGWKGARINFIEAFWLATTQGGVSLDLNIGKFEPGYAFDSLVIDVDARSSNVKVFDSEDSLENIFQKIVYQSTSANITQTWVGGRLVHQL</sequence>
<dbReference type="GO" id="GO:0008270">
    <property type="term" value="F:zinc ion binding"/>
    <property type="evidence" value="ECO:0007669"/>
    <property type="project" value="UniProtKB-UniRule"/>
</dbReference>
<evidence type="ECO:0000313" key="10">
    <source>
        <dbReference type="Proteomes" id="UP000246121"/>
    </source>
</evidence>
<dbReference type="VEuPathDB" id="TriTrypDB:TcCLB.507951.150"/>
<organism evidence="9 10">
    <name type="scientific">Trypanosoma cruzi</name>
    <dbReference type="NCBI Taxonomy" id="5693"/>
    <lineage>
        <taxon>Eukaryota</taxon>
        <taxon>Discoba</taxon>
        <taxon>Euglenozoa</taxon>
        <taxon>Kinetoplastea</taxon>
        <taxon>Metakinetoplastina</taxon>
        <taxon>Trypanosomatida</taxon>
        <taxon>Trypanosomatidae</taxon>
        <taxon>Trypanosoma</taxon>
        <taxon>Schizotrypanum</taxon>
    </lineage>
</organism>
<evidence type="ECO:0000256" key="5">
    <source>
        <dbReference type="ARBA" id="ARBA00022801"/>
    </source>
</evidence>
<dbReference type="VEuPathDB" id="TriTrypDB:BCY84_15058"/>
<keyword evidence="4 7" id="KW-0479">Metal-binding</keyword>
<dbReference type="PANTHER" id="PTHR11271">
    <property type="entry name" value="GUANINE DEAMINASE"/>
    <property type="match status" value="1"/>
</dbReference>
<evidence type="ECO:0000256" key="1">
    <source>
        <dbReference type="ARBA" id="ARBA00004984"/>
    </source>
</evidence>
<dbReference type="SUPFAM" id="SSF51556">
    <property type="entry name" value="Metallo-dependent hydrolases"/>
    <property type="match status" value="1"/>
</dbReference>
<dbReference type="VEuPathDB" id="TriTrypDB:Tc_MARK_6210"/>
<dbReference type="GO" id="GO:0005829">
    <property type="term" value="C:cytosol"/>
    <property type="evidence" value="ECO:0007669"/>
    <property type="project" value="TreeGrafter"/>
</dbReference>
<reference evidence="9 10" key="1">
    <citation type="journal article" date="2018" name="Microb. Genom.">
        <title>Expanding an expanded genome: long-read sequencing of Trypanosoma cruzi.</title>
        <authorList>
            <person name="Berna L."/>
            <person name="Rodriguez M."/>
            <person name="Chiribao M.L."/>
            <person name="Parodi-Talice A."/>
            <person name="Pita S."/>
            <person name="Rijo G."/>
            <person name="Alvarez-Valin F."/>
            <person name="Robello C."/>
        </authorList>
    </citation>
    <scope>NUCLEOTIDE SEQUENCE [LARGE SCALE GENOMIC DNA]</scope>
    <source>
        <strain evidence="9 10">Dm28c</strain>
    </source>
</reference>
<comment type="caution">
    <text evidence="9">The sequence shown here is derived from an EMBL/GenBank/DDBJ whole genome shotgun (WGS) entry which is preliminary data.</text>
</comment>
<dbReference type="VEuPathDB" id="TriTrypDB:C4B63_10g404"/>
<evidence type="ECO:0000256" key="2">
    <source>
        <dbReference type="ARBA" id="ARBA00006745"/>
    </source>
</evidence>
<dbReference type="UniPathway" id="UPA00603">
    <property type="reaction ID" value="UER00660"/>
</dbReference>
<comment type="pathway">
    <text evidence="1 7">Purine metabolism; guanine degradation; xanthine from guanine: step 1/1.</text>
</comment>